<feature type="coiled-coil region" evidence="1">
    <location>
        <begin position="32"/>
        <end position="168"/>
    </location>
</feature>
<proteinExistence type="predicted"/>
<evidence type="ECO:0000313" key="4">
    <source>
        <dbReference type="Proteomes" id="UP000215559"/>
    </source>
</evidence>
<dbReference type="EMBL" id="NOZP01000056">
    <property type="protein sequence ID" value="OYD16297.1"/>
    <property type="molecule type" value="Genomic_DNA"/>
</dbReference>
<protein>
    <recommendedName>
        <fullName evidence="2">CT398-like coiled coil hairpin domain-containing protein</fullName>
    </recommendedName>
</protein>
<evidence type="ECO:0000256" key="1">
    <source>
        <dbReference type="SAM" id="Coils"/>
    </source>
</evidence>
<evidence type="ECO:0000313" key="3">
    <source>
        <dbReference type="EMBL" id="OYD16297.1"/>
    </source>
</evidence>
<dbReference type="Proteomes" id="UP000215559">
    <property type="component" value="Unassembled WGS sequence"/>
</dbReference>
<dbReference type="InterPro" id="IPR052376">
    <property type="entry name" value="Oxidative_Scav/Glycosyltrans"/>
</dbReference>
<dbReference type="AlphaFoldDB" id="A0A235BWY1"/>
<dbReference type="Gene3D" id="1.10.287.1490">
    <property type="match status" value="1"/>
</dbReference>
<feature type="domain" description="CT398-like coiled coil hairpin" evidence="2">
    <location>
        <begin position="11"/>
        <end position="186"/>
    </location>
</feature>
<dbReference type="PANTHER" id="PTHR39082">
    <property type="entry name" value="PHOSPHOLIPASE C-BETA-2-RELATED"/>
    <property type="match status" value="1"/>
</dbReference>
<evidence type="ECO:0000259" key="2">
    <source>
        <dbReference type="Pfam" id="PF24481"/>
    </source>
</evidence>
<gene>
    <name evidence="3" type="ORF">CH330_03195</name>
</gene>
<accession>A0A235BWY1</accession>
<name>A0A235BWY1_UNCW3</name>
<comment type="caution">
    <text evidence="3">The sequence shown here is derived from an EMBL/GenBank/DDBJ whole genome shotgun (WGS) entry which is preliminary data.</text>
</comment>
<keyword evidence="1" id="KW-0175">Coiled coil</keyword>
<dbReference type="InterPro" id="IPR056003">
    <property type="entry name" value="CT398_CC_hairpin"/>
</dbReference>
<dbReference type="Pfam" id="PF24481">
    <property type="entry name" value="CT398_CC"/>
    <property type="match status" value="1"/>
</dbReference>
<reference evidence="3 4" key="1">
    <citation type="submission" date="2017-07" db="EMBL/GenBank/DDBJ databases">
        <title>Recovery of genomes from metagenomes via a dereplication, aggregation, and scoring strategy.</title>
        <authorList>
            <person name="Sieber C.M."/>
            <person name="Probst A.J."/>
            <person name="Sharrar A."/>
            <person name="Thomas B.C."/>
            <person name="Hess M."/>
            <person name="Tringe S.G."/>
            <person name="Banfield J.F."/>
        </authorList>
    </citation>
    <scope>NUCLEOTIDE SEQUENCE [LARGE SCALE GENOMIC DNA]</scope>
    <source>
        <strain evidence="3">JGI_Cruoil_03_51_56</strain>
    </source>
</reference>
<dbReference type="PANTHER" id="PTHR39082:SF1">
    <property type="entry name" value="SCAVENGER RECEPTOR CLASS A MEMBER 3"/>
    <property type="match status" value="1"/>
</dbReference>
<sequence length="235" mass="27326">MKQTFEHLKTLQETDTDLKTLRARMEEIPGRIERLKHEAEQAKTNLSKTHQAIIDHKKQYKLAEVELKSAEEKVSSYSVQLYSAKTNEQYKAFLKEIENQKKLKMKVEDRMIMLMEEAEALEHSRQTAEKESARLETDTARKVKSLEAEKEELEQVTAERESQRAELAKLLPSNIIKLYERIRKNKNGLAVVTATNNRCNGCLNPIPPQRMLEIERQNRIYTCEACGRILVPDQD</sequence>
<organism evidence="3 4">
    <name type="scientific">candidate division WOR-3 bacterium JGI_Cruoil_03_51_56</name>
    <dbReference type="NCBI Taxonomy" id="1973747"/>
    <lineage>
        <taxon>Bacteria</taxon>
        <taxon>Bacteria division WOR-3</taxon>
    </lineage>
</organism>